<proteinExistence type="predicted"/>
<evidence type="ECO:0000256" key="2">
    <source>
        <dbReference type="SAM" id="Phobius"/>
    </source>
</evidence>
<keyword evidence="4" id="KW-1185">Reference proteome</keyword>
<evidence type="ECO:0000313" key="3">
    <source>
        <dbReference type="EMBL" id="MCP1388257.1"/>
    </source>
</evidence>
<name>A0ABT1G2K0_9CORY</name>
<accession>A0ABT1G2K0</accession>
<keyword evidence="2" id="KW-0472">Membrane</keyword>
<feature type="region of interest" description="Disordered" evidence="1">
    <location>
        <begin position="215"/>
        <end position="264"/>
    </location>
</feature>
<dbReference type="RefSeq" id="WP_253578579.1">
    <property type="nucleotide sequence ID" value="NZ_JAMFTQ010000011.1"/>
</dbReference>
<keyword evidence="2" id="KW-1133">Transmembrane helix</keyword>
<gene>
    <name evidence="3" type="ORF">M5J20_08680</name>
</gene>
<evidence type="ECO:0008006" key="5">
    <source>
        <dbReference type="Google" id="ProtNLM"/>
    </source>
</evidence>
<feature type="transmembrane region" description="Helical" evidence="2">
    <location>
        <begin position="275"/>
        <end position="295"/>
    </location>
</feature>
<keyword evidence="2" id="KW-0812">Transmembrane</keyword>
<dbReference type="Proteomes" id="UP001204000">
    <property type="component" value="Unassembled WGS sequence"/>
</dbReference>
<protein>
    <recommendedName>
        <fullName evidence="5">Serine/threonine protein kinase</fullName>
    </recommendedName>
</protein>
<dbReference type="EMBL" id="JAMFTQ010000011">
    <property type="protein sequence ID" value="MCP1388257.1"/>
    <property type="molecule type" value="Genomic_DNA"/>
</dbReference>
<sequence length="428" mass="45904">MSAPLIAGILNDRHGFNFDADRVRETARTAASTIYEASNDDGAAVQVEIFDTPVAHGTQFDAIPTSGAFQPRGAGQLDDGRLYVLQEAPVGTPLANLIDQKRSNNEVFTAQETRDLLQQVAETVDAYNASGQADLLARSINPEHLLVQPAWSDVPVKLSLVGPSLETAAPEDNLHDFWNVVAELTGQPVDEEAATKHATAVGYLEHATQELTDNTSLIGAPVGPPLAASAPQNPDDAPVADVSPRPQDGYRKPPEPYPANVAPAPAPEKNRMNPWPWIIAVLALALVALLVAWWWTTNRGEQWSASEQQIAEAYPGIVGKRAGQAGWEGLKCESAAPDADQEAKVRCANEDLGVTVAKYTTQSERDDAVPGSEYATVLGSGECMIDDFEIPDAYPQAFAMAPRDKGQFLIIVNGNEAEAKRLDLPVCN</sequence>
<evidence type="ECO:0000313" key="4">
    <source>
        <dbReference type="Proteomes" id="UP001204000"/>
    </source>
</evidence>
<evidence type="ECO:0000256" key="1">
    <source>
        <dbReference type="SAM" id="MobiDB-lite"/>
    </source>
</evidence>
<organism evidence="3 4">
    <name type="scientific">Corynebacterium stercoris</name>
    <dbReference type="NCBI Taxonomy" id="2943490"/>
    <lineage>
        <taxon>Bacteria</taxon>
        <taxon>Bacillati</taxon>
        <taxon>Actinomycetota</taxon>
        <taxon>Actinomycetes</taxon>
        <taxon>Mycobacteriales</taxon>
        <taxon>Corynebacteriaceae</taxon>
        <taxon>Corynebacterium</taxon>
    </lineage>
</organism>
<reference evidence="3" key="1">
    <citation type="submission" date="2022-05" db="EMBL/GenBank/DDBJ databases">
        <title>Corynebacterium sp. TA-R-1 sp. nov., isolated from human feces.</title>
        <authorList>
            <person name="Shamsuzzaman M."/>
            <person name="Dahal R.H."/>
        </authorList>
    </citation>
    <scope>NUCLEOTIDE SEQUENCE</scope>
    <source>
        <strain evidence="3">TA-R-1</strain>
    </source>
</reference>
<comment type="caution">
    <text evidence="3">The sequence shown here is derived from an EMBL/GenBank/DDBJ whole genome shotgun (WGS) entry which is preliminary data.</text>
</comment>